<accession>A0A4P7AG00</accession>
<dbReference type="KEGG" id="sgq:SGLAD_v1c00530"/>
<gene>
    <name evidence="2" type="ORF">SGLAD_v1c00530</name>
</gene>
<keyword evidence="1" id="KW-0812">Transmembrane</keyword>
<dbReference type="EMBL" id="CP038013">
    <property type="protein sequence ID" value="QBQ07254.1"/>
    <property type="molecule type" value="Genomic_DNA"/>
</dbReference>
<keyword evidence="1" id="KW-1133">Transmembrane helix</keyword>
<dbReference type="Proteomes" id="UP000294309">
    <property type="component" value="Chromosome"/>
</dbReference>
<evidence type="ECO:0000313" key="3">
    <source>
        <dbReference type="Proteomes" id="UP000294309"/>
    </source>
</evidence>
<keyword evidence="3" id="KW-1185">Reference proteome</keyword>
<organism evidence="2 3">
    <name type="scientific">Spiroplasma gladiatoris</name>
    <dbReference type="NCBI Taxonomy" id="2143"/>
    <lineage>
        <taxon>Bacteria</taxon>
        <taxon>Bacillati</taxon>
        <taxon>Mycoplasmatota</taxon>
        <taxon>Mollicutes</taxon>
        <taxon>Entomoplasmatales</taxon>
        <taxon>Spiroplasmataceae</taxon>
        <taxon>Spiroplasma</taxon>
    </lineage>
</organism>
<name>A0A4P7AG00_9MOLU</name>
<feature type="transmembrane region" description="Helical" evidence="1">
    <location>
        <begin position="7"/>
        <end position="28"/>
    </location>
</feature>
<feature type="transmembrane region" description="Helical" evidence="1">
    <location>
        <begin position="40"/>
        <end position="62"/>
    </location>
</feature>
<keyword evidence="1" id="KW-0472">Membrane</keyword>
<dbReference type="RefSeq" id="WP_134297055.1">
    <property type="nucleotide sequence ID" value="NZ_CP038013.1"/>
</dbReference>
<protein>
    <submittedName>
        <fullName evidence="2">Uncharacterized protein</fullName>
    </submittedName>
</protein>
<dbReference type="AlphaFoldDB" id="A0A4P7AG00"/>
<reference evidence="2 3" key="1">
    <citation type="submission" date="2019-03" db="EMBL/GenBank/DDBJ databases">
        <title>Complete genome sequence of Spiroplasma gladiatoris TG-1 (DSM 22552).</title>
        <authorList>
            <person name="Lin Y.-C."/>
            <person name="Chou L."/>
            <person name="Kuo C.-H."/>
        </authorList>
    </citation>
    <scope>NUCLEOTIDE SEQUENCE [LARGE SCALE GENOMIC DNA]</scope>
    <source>
        <strain evidence="2 3">TG-1</strain>
    </source>
</reference>
<sequence length="77" mass="8932">MIGIAGIFVIAIYIADNTFALLTYKLFYSCIEINKKSYLTILYVIALTFFPIIGFFAMLFILKIQQKLLRSTVYDYL</sequence>
<evidence type="ECO:0000313" key="2">
    <source>
        <dbReference type="EMBL" id="QBQ07254.1"/>
    </source>
</evidence>
<evidence type="ECO:0000256" key="1">
    <source>
        <dbReference type="SAM" id="Phobius"/>
    </source>
</evidence>
<proteinExistence type="predicted"/>